<dbReference type="PaxDb" id="3218-PP1S123_155V6.1"/>
<dbReference type="Proteomes" id="UP000006727">
    <property type="component" value="Chromosome 11"/>
</dbReference>
<evidence type="ECO:0000259" key="8">
    <source>
        <dbReference type="PROSITE" id="PS50897"/>
    </source>
</evidence>
<dbReference type="Pfam" id="PF00400">
    <property type="entry name" value="WD40"/>
    <property type="match status" value="5"/>
</dbReference>
<keyword evidence="4" id="KW-0677">Repeat</keyword>
<dbReference type="GO" id="GO:0005737">
    <property type="term" value="C:cytoplasm"/>
    <property type="evidence" value="ECO:0007669"/>
    <property type="project" value="UniProtKB-SubCell"/>
</dbReference>
<evidence type="ECO:0000256" key="7">
    <source>
        <dbReference type="SAM" id="MobiDB-lite"/>
    </source>
</evidence>
<feature type="repeat" description="WD" evidence="6">
    <location>
        <begin position="311"/>
        <end position="352"/>
    </location>
</feature>
<dbReference type="InterPro" id="IPR006595">
    <property type="entry name" value="CTLH_C"/>
</dbReference>
<feature type="compositionally biased region" description="Basic residues" evidence="7">
    <location>
        <begin position="13"/>
        <end position="22"/>
    </location>
</feature>
<reference evidence="9 11" key="1">
    <citation type="journal article" date="2008" name="Science">
        <title>The Physcomitrella genome reveals evolutionary insights into the conquest of land by plants.</title>
        <authorList>
            <person name="Rensing S."/>
            <person name="Lang D."/>
            <person name="Zimmer A."/>
            <person name="Terry A."/>
            <person name="Salamov A."/>
            <person name="Shapiro H."/>
            <person name="Nishiyama T."/>
            <person name="Perroud P.-F."/>
            <person name="Lindquist E."/>
            <person name="Kamisugi Y."/>
            <person name="Tanahashi T."/>
            <person name="Sakakibara K."/>
            <person name="Fujita T."/>
            <person name="Oishi K."/>
            <person name="Shin-I T."/>
            <person name="Kuroki Y."/>
            <person name="Toyoda A."/>
            <person name="Suzuki Y."/>
            <person name="Hashimoto A."/>
            <person name="Yamaguchi K."/>
            <person name="Sugano A."/>
            <person name="Kohara Y."/>
            <person name="Fujiyama A."/>
            <person name="Anterola A."/>
            <person name="Aoki S."/>
            <person name="Ashton N."/>
            <person name="Barbazuk W.B."/>
            <person name="Barker E."/>
            <person name="Bennetzen J."/>
            <person name="Bezanilla M."/>
            <person name="Blankenship R."/>
            <person name="Cho S.H."/>
            <person name="Dutcher S."/>
            <person name="Estelle M."/>
            <person name="Fawcett J.A."/>
            <person name="Gundlach H."/>
            <person name="Hanada K."/>
            <person name="Heyl A."/>
            <person name="Hicks K.A."/>
            <person name="Hugh J."/>
            <person name="Lohr M."/>
            <person name="Mayer K."/>
            <person name="Melkozernov A."/>
            <person name="Murata T."/>
            <person name="Nelson D."/>
            <person name="Pils B."/>
            <person name="Prigge M."/>
            <person name="Reiss B."/>
            <person name="Renner T."/>
            <person name="Rombauts S."/>
            <person name="Rushton P."/>
            <person name="Sanderfoot A."/>
            <person name="Schween G."/>
            <person name="Shiu S.-H."/>
            <person name="Stueber K."/>
            <person name="Theodoulou F.L."/>
            <person name="Tu H."/>
            <person name="Van de Peer Y."/>
            <person name="Verrier P.J."/>
            <person name="Waters E."/>
            <person name="Wood A."/>
            <person name="Yang L."/>
            <person name="Cove D."/>
            <person name="Cuming A."/>
            <person name="Hasebe M."/>
            <person name="Lucas S."/>
            <person name="Mishler D.B."/>
            <person name="Reski R."/>
            <person name="Grigoriev I."/>
            <person name="Quatrano R.S."/>
            <person name="Boore J.L."/>
        </authorList>
    </citation>
    <scope>NUCLEOTIDE SEQUENCE [LARGE SCALE GENOMIC DNA]</scope>
    <source>
        <strain evidence="10 11">cv. Gransden 2004</strain>
    </source>
</reference>
<protein>
    <recommendedName>
        <fullName evidence="8">CTLH domain-containing protein</fullName>
    </recommendedName>
</protein>
<feature type="region of interest" description="Disordered" evidence="7">
    <location>
        <begin position="561"/>
        <end position="580"/>
    </location>
</feature>
<dbReference type="RefSeq" id="XP_024388493.1">
    <property type="nucleotide sequence ID" value="XM_024532725.2"/>
</dbReference>
<dbReference type="Gene3D" id="2.130.10.10">
    <property type="entry name" value="YVTN repeat-like/Quinoprotein amine dehydrogenase"/>
    <property type="match status" value="2"/>
</dbReference>
<dbReference type="Gramene" id="Pp3c11_18610V3.2">
    <property type="protein sequence ID" value="Pp3c11_18610V3.2"/>
    <property type="gene ID" value="Pp3c11_18610"/>
</dbReference>
<dbReference type="AlphaFoldDB" id="A0A2K1JV79"/>
<keyword evidence="11" id="KW-1185">Reference proteome</keyword>
<feature type="domain" description="CTLH" evidence="8">
    <location>
        <begin position="94"/>
        <end position="151"/>
    </location>
</feature>
<dbReference type="STRING" id="3218.A0A2K1JV79"/>
<dbReference type="OMA" id="KSISMWE"/>
<organism evidence="9">
    <name type="scientific">Physcomitrium patens</name>
    <name type="common">Spreading-leaved earth moss</name>
    <name type="synonym">Physcomitrella patens</name>
    <dbReference type="NCBI Taxonomy" id="3218"/>
    <lineage>
        <taxon>Eukaryota</taxon>
        <taxon>Viridiplantae</taxon>
        <taxon>Streptophyta</taxon>
        <taxon>Embryophyta</taxon>
        <taxon>Bryophyta</taxon>
        <taxon>Bryophytina</taxon>
        <taxon>Bryopsida</taxon>
        <taxon>Funariidae</taxon>
        <taxon>Funariales</taxon>
        <taxon>Funariaceae</taxon>
        <taxon>Physcomitrium</taxon>
    </lineage>
</organism>
<evidence type="ECO:0000256" key="4">
    <source>
        <dbReference type="ARBA" id="ARBA00022737"/>
    </source>
</evidence>
<dbReference type="SMART" id="SM00320">
    <property type="entry name" value="WD40"/>
    <property type="match status" value="7"/>
</dbReference>
<dbReference type="GeneID" id="112288506"/>
<dbReference type="PROSITE" id="PS50082">
    <property type="entry name" value="WD_REPEATS_2"/>
    <property type="match status" value="4"/>
</dbReference>
<gene>
    <name evidence="10" type="primary">LOC112288506</name>
    <name evidence="9" type="ORF">PHYPA_015210</name>
</gene>
<feature type="region of interest" description="Disordered" evidence="7">
    <location>
        <begin position="1"/>
        <end position="31"/>
    </location>
</feature>
<evidence type="ECO:0000313" key="10">
    <source>
        <dbReference type="EnsemblPlants" id="Pp3c11_18610V3.1"/>
    </source>
</evidence>
<dbReference type="RefSeq" id="XP_024388492.1">
    <property type="nucleotide sequence ID" value="XM_024532724.2"/>
</dbReference>
<evidence type="ECO:0000256" key="6">
    <source>
        <dbReference type="PROSITE-ProRule" id="PRU00221"/>
    </source>
</evidence>
<dbReference type="RefSeq" id="XP_024388490.1">
    <property type="nucleotide sequence ID" value="XM_024532722.2"/>
</dbReference>
<dbReference type="PROSITE" id="PS50897">
    <property type="entry name" value="CTLH"/>
    <property type="match status" value="1"/>
</dbReference>
<name>A0A2K1JV79_PHYPA</name>
<dbReference type="SMART" id="SM00668">
    <property type="entry name" value="CTLH"/>
    <property type="match status" value="1"/>
</dbReference>
<accession>A0A2K1JV79</accession>
<dbReference type="EnsemblPlants" id="Pp3c11_18610V3.2">
    <property type="protein sequence ID" value="Pp3c11_18610V3.2"/>
    <property type="gene ID" value="Pp3c11_18610"/>
</dbReference>
<evidence type="ECO:0000313" key="11">
    <source>
        <dbReference type="Proteomes" id="UP000006727"/>
    </source>
</evidence>
<dbReference type="PRINTS" id="PR00320">
    <property type="entry name" value="GPROTEINBRPT"/>
</dbReference>
<evidence type="ECO:0000256" key="5">
    <source>
        <dbReference type="ARBA" id="ARBA00065067"/>
    </source>
</evidence>
<dbReference type="InterPro" id="IPR036322">
    <property type="entry name" value="WD40_repeat_dom_sf"/>
</dbReference>
<dbReference type="PANTHER" id="PTHR22838:SF0">
    <property type="entry name" value="WD REPEAT-CONTAINING PROTEIN 26"/>
    <property type="match status" value="1"/>
</dbReference>
<dbReference type="PROSITE" id="PS50896">
    <property type="entry name" value="LISH"/>
    <property type="match status" value="1"/>
</dbReference>
<dbReference type="Gramene" id="Pp3c11_18610V3.1">
    <property type="protein sequence ID" value="Pp3c11_18610V3.1"/>
    <property type="gene ID" value="Pp3c11_18610"/>
</dbReference>
<dbReference type="SUPFAM" id="SSF50978">
    <property type="entry name" value="WD40 repeat-like"/>
    <property type="match status" value="1"/>
</dbReference>
<dbReference type="EnsemblPlants" id="Pp3c11_18610V3.1">
    <property type="protein sequence ID" value="Pp3c11_18610V3.1"/>
    <property type="gene ID" value="Pp3c11_18610"/>
</dbReference>
<dbReference type="InterPro" id="IPR020472">
    <property type="entry name" value="WD40_PAC1"/>
</dbReference>
<proteinExistence type="predicted"/>
<keyword evidence="3 6" id="KW-0853">WD repeat</keyword>
<dbReference type="OrthoDB" id="972532at2759"/>
<feature type="repeat" description="WD" evidence="6">
    <location>
        <begin position="524"/>
        <end position="566"/>
    </location>
</feature>
<evidence type="ECO:0000256" key="1">
    <source>
        <dbReference type="ARBA" id="ARBA00004496"/>
    </source>
</evidence>
<sequence length="600" mass="67157">MGGDSDVGQPPLKRQKLSKPSHKTPCEGSRTGVAATGSAALMARSICSNDGETVGSHGQIRKVEFVRIIEQALFSLGYQQAGAVLEEESGIRLQSPAVQQFREDILAGRWDECVATLSEIGVLEESTYKAALFLVLQQKFLESLEASNTTAALETLRSEISPLGVSTSKVHQLASFIVCFPEDLLAKAQWKGAGQESRQSLLEELQQLLPPSIMVPERRLEHLIEVALQVQREACVYHNTLDHVLSLYSDHRCSRDQIPTRTLQVLDEHDDEVWFLQFSHDGYYLASSSKDCTAIIWEVVEGDSLKVKYKFTGHSKPVSFVAWSPDDTMLLTCGNEEVVKLWDISTGQCKYTYDKPNSCFTSCAWFPDGKRFVSGGGDKCIYMWDLEGHELEAWKGARMPRINDLAITTDGSHMVSICDHKNIRIYNLEEKTERVIEEEKPITSLSVSKNGRYLLVNLVSQEIHLWDISAATKDLPKKYRGHKQGRYVIRSCFGGTDYAFIVSGSEDSQVYIWHRWNGELLDVLSGHSGTVNSVSWNPVNPHMFASASDDHTIRIWGLSNRPMPKKHDEKPGSSNGFDHLVNGGTRDLLENLRPFNSDTD</sequence>
<evidence type="ECO:0000256" key="2">
    <source>
        <dbReference type="ARBA" id="ARBA00022490"/>
    </source>
</evidence>
<dbReference type="InterPro" id="IPR015943">
    <property type="entry name" value="WD40/YVTN_repeat-like_dom_sf"/>
</dbReference>
<dbReference type="InterPro" id="IPR051350">
    <property type="entry name" value="WD_repeat-ST_regulator"/>
</dbReference>
<dbReference type="Pfam" id="PF23627">
    <property type="entry name" value="LisH_WDR26"/>
    <property type="match status" value="1"/>
</dbReference>
<dbReference type="InterPro" id="IPR019775">
    <property type="entry name" value="WD40_repeat_CS"/>
</dbReference>
<comment type="subcellular location">
    <subcellularLocation>
        <location evidence="1">Cytoplasm</location>
    </subcellularLocation>
</comment>
<reference evidence="10" key="3">
    <citation type="submission" date="2020-12" db="UniProtKB">
        <authorList>
            <consortium name="EnsemblPlants"/>
        </authorList>
    </citation>
    <scope>IDENTIFICATION</scope>
</reference>
<dbReference type="InterPro" id="IPR006594">
    <property type="entry name" value="LisH"/>
</dbReference>
<dbReference type="FunFam" id="2.130.10.10:FF:000087">
    <property type="entry name" value="WD repeat-containing protein 26 homolog"/>
    <property type="match status" value="1"/>
</dbReference>
<dbReference type="InterPro" id="IPR001680">
    <property type="entry name" value="WD40_rpt"/>
</dbReference>
<dbReference type="PROSITE" id="PS50294">
    <property type="entry name" value="WD_REPEATS_REGION"/>
    <property type="match status" value="3"/>
</dbReference>
<dbReference type="PROSITE" id="PS00678">
    <property type="entry name" value="WD_REPEATS_1"/>
    <property type="match status" value="1"/>
</dbReference>
<evidence type="ECO:0000313" key="9">
    <source>
        <dbReference type="EMBL" id="PNR45439.1"/>
    </source>
</evidence>
<reference evidence="9 11" key="2">
    <citation type="journal article" date="2018" name="Plant J.">
        <title>The Physcomitrella patens chromosome-scale assembly reveals moss genome structure and evolution.</title>
        <authorList>
            <person name="Lang D."/>
            <person name="Ullrich K.K."/>
            <person name="Murat F."/>
            <person name="Fuchs J."/>
            <person name="Jenkins J."/>
            <person name="Haas F.B."/>
            <person name="Piednoel M."/>
            <person name="Gundlach H."/>
            <person name="Van Bel M."/>
            <person name="Meyberg R."/>
            <person name="Vives C."/>
            <person name="Morata J."/>
            <person name="Symeonidi A."/>
            <person name="Hiss M."/>
            <person name="Muchero W."/>
            <person name="Kamisugi Y."/>
            <person name="Saleh O."/>
            <person name="Blanc G."/>
            <person name="Decker E.L."/>
            <person name="van Gessel N."/>
            <person name="Grimwood J."/>
            <person name="Hayes R.D."/>
            <person name="Graham S.W."/>
            <person name="Gunter L.E."/>
            <person name="McDaniel S.F."/>
            <person name="Hoernstein S.N.W."/>
            <person name="Larsson A."/>
            <person name="Li F.W."/>
            <person name="Perroud P.F."/>
            <person name="Phillips J."/>
            <person name="Ranjan P."/>
            <person name="Rokshar D.S."/>
            <person name="Rothfels C.J."/>
            <person name="Schneider L."/>
            <person name="Shu S."/>
            <person name="Stevenson D.W."/>
            <person name="Thummler F."/>
            <person name="Tillich M."/>
            <person name="Villarreal Aguilar J.C."/>
            <person name="Widiez T."/>
            <person name="Wong G.K."/>
            <person name="Wymore A."/>
            <person name="Zhang Y."/>
            <person name="Zimmer A.D."/>
            <person name="Quatrano R.S."/>
            <person name="Mayer K.F.X."/>
            <person name="Goodstein D."/>
            <person name="Casacuberta J.M."/>
            <person name="Vandepoele K."/>
            <person name="Reski R."/>
            <person name="Cuming A.C."/>
            <person name="Tuskan G.A."/>
            <person name="Maumus F."/>
            <person name="Salse J."/>
            <person name="Schmutz J."/>
            <person name="Rensing S.A."/>
        </authorList>
    </citation>
    <scope>NUCLEOTIDE SEQUENCE [LARGE SCALE GENOMIC DNA]</scope>
    <source>
        <strain evidence="10 11">cv. Gransden 2004</strain>
    </source>
</reference>
<dbReference type="EMBL" id="ABEU02000011">
    <property type="protein sequence ID" value="PNR45439.1"/>
    <property type="molecule type" value="Genomic_DNA"/>
</dbReference>
<dbReference type="PANTHER" id="PTHR22838">
    <property type="entry name" value="WD REPEAT PROTEIN 26-RELATED"/>
    <property type="match status" value="1"/>
</dbReference>
<keyword evidence="2" id="KW-0963">Cytoplasm</keyword>
<evidence type="ECO:0000256" key="3">
    <source>
        <dbReference type="ARBA" id="ARBA00022574"/>
    </source>
</evidence>
<feature type="repeat" description="WD" evidence="6">
    <location>
        <begin position="353"/>
        <end position="387"/>
    </location>
</feature>
<feature type="repeat" description="WD" evidence="6">
    <location>
        <begin position="266"/>
        <end position="307"/>
    </location>
</feature>
<dbReference type="RefSeq" id="XP_024388491.1">
    <property type="nucleotide sequence ID" value="XM_024532723.2"/>
</dbReference>
<comment type="subunit">
    <text evidence="5">Interacts with RANBPM.</text>
</comment>
<dbReference type="CDD" id="cd00200">
    <property type="entry name" value="WD40"/>
    <property type="match status" value="1"/>
</dbReference>